<organism evidence="1 2">
    <name type="scientific">Adiantum capillus-veneris</name>
    <name type="common">Maidenhair fern</name>
    <dbReference type="NCBI Taxonomy" id="13818"/>
    <lineage>
        <taxon>Eukaryota</taxon>
        <taxon>Viridiplantae</taxon>
        <taxon>Streptophyta</taxon>
        <taxon>Embryophyta</taxon>
        <taxon>Tracheophyta</taxon>
        <taxon>Polypodiopsida</taxon>
        <taxon>Polypodiidae</taxon>
        <taxon>Polypodiales</taxon>
        <taxon>Pteridineae</taxon>
        <taxon>Pteridaceae</taxon>
        <taxon>Vittarioideae</taxon>
        <taxon>Adiantum</taxon>
    </lineage>
</organism>
<name>A0A9D4UKR0_ADICA</name>
<feature type="non-terminal residue" evidence="1">
    <location>
        <position position="1"/>
    </location>
</feature>
<dbReference type="Proteomes" id="UP000886520">
    <property type="component" value="Chromosome 15"/>
</dbReference>
<proteinExistence type="predicted"/>
<gene>
    <name evidence="1" type="ORF">GOP47_0015967</name>
</gene>
<feature type="non-terminal residue" evidence="1">
    <location>
        <position position="121"/>
    </location>
</feature>
<keyword evidence="2" id="KW-1185">Reference proteome</keyword>
<comment type="caution">
    <text evidence="1">The sequence shown here is derived from an EMBL/GenBank/DDBJ whole genome shotgun (WGS) entry which is preliminary data.</text>
</comment>
<evidence type="ECO:0000313" key="1">
    <source>
        <dbReference type="EMBL" id="KAI5069666.1"/>
    </source>
</evidence>
<protein>
    <submittedName>
        <fullName evidence="1">Uncharacterized protein</fullName>
    </submittedName>
</protein>
<dbReference type="AlphaFoldDB" id="A0A9D4UKR0"/>
<sequence length="121" mass="13601">TEGYTQLHPNIRGVQVPAKLINDQVKAETYVFMIKAGYNHSESLKSVHTPEVVHSLKDMDISLKKPDTGTSNQVKLGKVFTLSKKRKVEVEPIVKQLNFDDLSYPKTFKPTDAGMAEKMLL</sequence>
<dbReference type="EMBL" id="JABFUD020000015">
    <property type="protein sequence ID" value="KAI5069666.1"/>
    <property type="molecule type" value="Genomic_DNA"/>
</dbReference>
<accession>A0A9D4UKR0</accession>
<reference evidence="1" key="1">
    <citation type="submission" date="2021-01" db="EMBL/GenBank/DDBJ databases">
        <title>Adiantum capillus-veneris genome.</title>
        <authorList>
            <person name="Fang Y."/>
            <person name="Liao Q."/>
        </authorList>
    </citation>
    <scope>NUCLEOTIDE SEQUENCE</scope>
    <source>
        <strain evidence="1">H3</strain>
        <tissue evidence="1">Leaf</tissue>
    </source>
</reference>
<evidence type="ECO:0000313" key="2">
    <source>
        <dbReference type="Proteomes" id="UP000886520"/>
    </source>
</evidence>